<name>A0ABS2PS91_9STRE</name>
<reference evidence="10 11" key="1">
    <citation type="submission" date="2021-01" db="EMBL/GenBank/DDBJ databases">
        <title>Genomic Encyclopedia of Type Strains, Phase IV (KMG-IV): sequencing the most valuable type-strain genomes for metagenomic binning, comparative biology and taxonomic classification.</title>
        <authorList>
            <person name="Goeker M."/>
        </authorList>
    </citation>
    <scope>NUCLEOTIDE SEQUENCE [LARGE SCALE GENOMIC DNA]</scope>
    <source>
        <strain evidence="10 11">DSM 27382</strain>
    </source>
</reference>
<dbReference type="Proteomes" id="UP000697472">
    <property type="component" value="Unassembled WGS sequence"/>
</dbReference>
<comment type="subcellular location">
    <subcellularLocation>
        <location evidence="1">Cell membrane</location>
        <topology evidence="1">Multi-pass membrane protein</topology>
    </subcellularLocation>
</comment>
<dbReference type="RefSeq" id="WP_205009228.1">
    <property type="nucleotide sequence ID" value="NZ_JAFBEH010000010.1"/>
</dbReference>
<feature type="transmembrane region" description="Helical" evidence="9">
    <location>
        <begin position="155"/>
        <end position="182"/>
    </location>
</feature>
<evidence type="ECO:0000313" key="10">
    <source>
        <dbReference type="EMBL" id="MBM7642379.1"/>
    </source>
</evidence>
<dbReference type="EMBL" id="JAFBEH010000010">
    <property type="protein sequence ID" value="MBM7642379.1"/>
    <property type="molecule type" value="Genomic_DNA"/>
</dbReference>
<keyword evidence="11" id="KW-1185">Reference proteome</keyword>
<dbReference type="InterPro" id="IPR024529">
    <property type="entry name" value="ECF_trnsprt_substrate-spec"/>
</dbReference>
<dbReference type="InterPro" id="IPR025720">
    <property type="entry name" value="RibU"/>
</dbReference>
<evidence type="ECO:0000256" key="3">
    <source>
        <dbReference type="ARBA" id="ARBA00022448"/>
    </source>
</evidence>
<gene>
    <name evidence="10" type="ORF">JOC28_000676</name>
</gene>
<evidence type="ECO:0000256" key="6">
    <source>
        <dbReference type="ARBA" id="ARBA00022989"/>
    </source>
</evidence>
<sequence>MSTATKQTRKLAYIAILSAISFLLMYFQFPLIPAASFLQVDFSILPVLLALVLMDMKSAFAVLTIRTLLKLLLNNGGASSLIGMPMNFIALGCFLLAIGLIWNKKRSTKSYIVASIVGTLALTFAMFALNYVYAVPLYAKFANFDINAILGLGNYLFAMVIPFNILEGIIFAIAFIALFAALKPILKKI</sequence>
<feature type="transmembrane region" description="Helical" evidence="9">
    <location>
        <begin position="81"/>
        <end position="102"/>
    </location>
</feature>
<evidence type="ECO:0000256" key="5">
    <source>
        <dbReference type="ARBA" id="ARBA00022692"/>
    </source>
</evidence>
<feature type="transmembrane region" description="Helical" evidence="9">
    <location>
        <begin position="12"/>
        <end position="32"/>
    </location>
</feature>
<dbReference type="Gene3D" id="1.10.1760.20">
    <property type="match status" value="1"/>
</dbReference>
<dbReference type="Pfam" id="PF12822">
    <property type="entry name" value="ECF_trnsprt"/>
    <property type="match status" value="1"/>
</dbReference>
<dbReference type="PANTHER" id="PTHR38438:SF1">
    <property type="entry name" value="RIBOFLAVIN TRANSPORTER RIBU"/>
    <property type="match status" value="1"/>
</dbReference>
<comment type="caution">
    <text evidence="10">The sequence shown here is derived from an EMBL/GenBank/DDBJ whole genome shotgun (WGS) entry which is preliminary data.</text>
</comment>
<proteinExistence type="inferred from homology"/>
<evidence type="ECO:0000256" key="8">
    <source>
        <dbReference type="PIRNR" id="PIRNR037778"/>
    </source>
</evidence>
<evidence type="ECO:0000256" key="7">
    <source>
        <dbReference type="ARBA" id="ARBA00023136"/>
    </source>
</evidence>
<protein>
    <recommendedName>
        <fullName evidence="8">Riboflavin transporter</fullName>
    </recommendedName>
</protein>
<evidence type="ECO:0000256" key="1">
    <source>
        <dbReference type="ARBA" id="ARBA00004651"/>
    </source>
</evidence>
<evidence type="ECO:0000256" key="9">
    <source>
        <dbReference type="SAM" id="Phobius"/>
    </source>
</evidence>
<evidence type="ECO:0000256" key="2">
    <source>
        <dbReference type="ARBA" id="ARBA00005540"/>
    </source>
</evidence>
<comment type="similarity">
    <text evidence="2 8">Belongs to the prokaryotic riboflavin transporter (P-RFT) (TC 2.A.87) family.</text>
</comment>
<keyword evidence="5 9" id="KW-0812">Transmembrane</keyword>
<organism evidence="10 11">
    <name type="scientific">Streptococcus loxodontisalivarius</name>
    <dbReference type="NCBI Taxonomy" id="1349415"/>
    <lineage>
        <taxon>Bacteria</taxon>
        <taxon>Bacillati</taxon>
        <taxon>Bacillota</taxon>
        <taxon>Bacilli</taxon>
        <taxon>Lactobacillales</taxon>
        <taxon>Streptococcaceae</taxon>
        <taxon>Streptococcus</taxon>
    </lineage>
</organism>
<accession>A0ABS2PS91</accession>
<keyword evidence="3 8" id="KW-0813">Transport</keyword>
<keyword evidence="6 9" id="KW-1133">Transmembrane helix</keyword>
<keyword evidence="7 8" id="KW-0472">Membrane</keyword>
<evidence type="ECO:0000313" key="11">
    <source>
        <dbReference type="Proteomes" id="UP000697472"/>
    </source>
</evidence>
<dbReference type="PANTHER" id="PTHR38438">
    <property type="entry name" value="RIBOFLAVIN TRANSPORTER RIBU"/>
    <property type="match status" value="1"/>
</dbReference>
<feature type="transmembrane region" description="Helical" evidence="9">
    <location>
        <begin position="111"/>
        <end position="135"/>
    </location>
</feature>
<comment type="function">
    <text evidence="8">Probably a riboflavin-binding protein that interacts with the energy-coupling factor (ECF) ABC-transporter complex.</text>
</comment>
<keyword evidence="4 8" id="KW-1003">Cell membrane</keyword>
<dbReference type="PIRSF" id="PIRSF037778">
    <property type="entry name" value="UCP037778_transp_RibU"/>
    <property type="match status" value="1"/>
</dbReference>
<evidence type="ECO:0000256" key="4">
    <source>
        <dbReference type="ARBA" id="ARBA00022475"/>
    </source>
</evidence>